<keyword evidence="3" id="KW-0804">Transcription</keyword>
<evidence type="ECO:0000256" key="3">
    <source>
        <dbReference type="ARBA" id="ARBA00023163"/>
    </source>
</evidence>
<dbReference type="SMART" id="SM00353">
    <property type="entry name" value="HLH"/>
    <property type="match status" value="1"/>
</dbReference>
<evidence type="ECO:0000256" key="2">
    <source>
        <dbReference type="ARBA" id="ARBA00023015"/>
    </source>
</evidence>
<evidence type="ECO:0000256" key="4">
    <source>
        <dbReference type="ARBA" id="ARBA00023242"/>
    </source>
</evidence>
<dbReference type="AlphaFoldDB" id="A0A9Q1QTE3"/>
<dbReference type="InterPro" id="IPR036638">
    <property type="entry name" value="HLH_DNA-bd_sf"/>
</dbReference>
<keyword evidence="5" id="KW-0175">Coiled coil</keyword>
<dbReference type="Gene3D" id="4.10.280.10">
    <property type="entry name" value="Helix-loop-helix DNA-binding domain"/>
    <property type="match status" value="1"/>
</dbReference>
<comment type="caution">
    <text evidence="8">The sequence shown here is derived from an EMBL/GenBank/DDBJ whole genome shotgun (WGS) entry which is preliminary data.</text>
</comment>
<evidence type="ECO:0000259" key="7">
    <source>
        <dbReference type="PROSITE" id="PS50888"/>
    </source>
</evidence>
<name>A0A9Q1QTE3_9CARY</name>
<dbReference type="GO" id="GO:0046983">
    <property type="term" value="F:protein dimerization activity"/>
    <property type="evidence" value="ECO:0007669"/>
    <property type="project" value="InterPro"/>
</dbReference>
<dbReference type="PROSITE" id="PS50888">
    <property type="entry name" value="BHLH"/>
    <property type="match status" value="1"/>
</dbReference>
<dbReference type="InterPro" id="IPR025610">
    <property type="entry name" value="MYC/MYB_N"/>
</dbReference>
<dbReference type="SUPFAM" id="SSF47459">
    <property type="entry name" value="HLH, helix-loop-helix DNA-binding domain"/>
    <property type="match status" value="1"/>
</dbReference>
<organism evidence="8 9">
    <name type="scientific">Carnegiea gigantea</name>
    <dbReference type="NCBI Taxonomy" id="171969"/>
    <lineage>
        <taxon>Eukaryota</taxon>
        <taxon>Viridiplantae</taxon>
        <taxon>Streptophyta</taxon>
        <taxon>Embryophyta</taxon>
        <taxon>Tracheophyta</taxon>
        <taxon>Spermatophyta</taxon>
        <taxon>Magnoliopsida</taxon>
        <taxon>eudicotyledons</taxon>
        <taxon>Gunneridae</taxon>
        <taxon>Pentapetalae</taxon>
        <taxon>Caryophyllales</taxon>
        <taxon>Cactineae</taxon>
        <taxon>Cactaceae</taxon>
        <taxon>Cactoideae</taxon>
        <taxon>Echinocereeae</taxon>
        <taxon>Carnegiea</taxon>
    </lineage>
</organism>
<dbReference type="OrthoDB" id="1890947at2759"/>
<accession>A0A9Q1QTE3</accession>
<dbReference type="EMBL" id="JAKOGI010000008">
    <property type="protein sequence ID" value="KAJ8451635.1"/>
    <property type="molecule type" value="Genomic_DNA"/>
</dbReference>
<keyword evidence="9" id="KW-1185">Reference proteome</keyword>
<comment type="subcellular location">
    <subcellularLocation>
        <location evidence="1">Nucleus</location>
    </subcellularLocation>
</comment>
<feature type="compositionally biased region" description="Polar residues" evidence="6">
    <location>
        <begin position="248"/>
        <end position="258"/>
    </location>
</feature>
<dbReference type="GO" id="GO:0043565">
    <property type="term" value="F:sequence-specific DNA binding"/>
    <property type="evidence" value="ECO:0007669"/>
    <property type="project" value="TreeGrafter"/>
</dbReference>
<feature type="coiled-coil region" evidence="5">
    <location>
        <begin position="316"/>
        <end position="343"/>
    </location>
</feature>
<gene>
    <name evidence="8" type="ORF">Cgig2_018269</name>
</gene>
<evidence type="ECO:0000256" key="5">
    <source>
        <dbReference type="SAM" id="Coils"/>
    </source>
</evidence>
<dbReference type="PANTHER" id="PTHR31945">
    <property type="entry name" value="TRANSCRIPTION FACTOR SCREAM2-RELATED"/>
    <property type="match status" value="1"/>
</dbReference>
<evidence type="ECO:0000313" key="9">
    <source>
        <dbReference type="Proteomes" id="UP001153076"/>
    </source>
</evidence>
<dbReference type="InterPro" id="IPR051358">
    <property type="entry name" value="TF_AMS/ICE1/BHLH6-like"/>
</dbReference>
<protein>
    <recommendedName>
        <fullName evidence="7">BHLH domain-containing protein</fullName>
    </recommendedName>
</protein>
<dbReference type="PANTHER" id="PTHR31945:SF63">
    <property type="entry name" value="TRANSCRIPTION FACTOR BHLH90"/>
    <property type="match status" value="1"/>
</dbReference>
<dbReference type="Pfam" id="PF14215">
    <property type="entry name" value="bHLH-MYC_N"/>
    <property type="match status" value="1"/>
</dbReference>
<feature type="domain" description="BHLH" evidence="7">
    <location>
        <begin position="277"/>
        <end position="326"/>
    </location>
</feature>
<dbReference type="Pfam" id="PF00010">
    <property type="entry name" value="HLH"/>
    <property type="match status" value="1"/>
</dbReference>
<evidence type="ECO:0000313" key="8">
    <source>
        <dbReference type="EMBL" id="KAJ8451635.1"/>
    </source>
</evidence>
<keyword evidence="2" id="KW-0805">Transcription regulation</keyword>
<dbReference type="GO" id="GO:0003700">
    <property type="term" value="F:DNA-binding transcription factor activity"/>
    <property type="evidence" value="ECO:0007669"/>
    <property type="project" value="TreeGrafter"/>
</dbReference>
<evidence type="ECO:0000256" key="1">
    <source>
        <dbReference type="ARBA" id="ARBA00004123"/>
    </source>
</evidence>
<sequence length="446" mass="49892">MPHLERALEWVRPLVYVSNTWDYCVLWKLGDDPSSFIELVGCCCNGGGLQQMGIKKVKRKQNMSIPLCRDAFHIHPANTKACEALARLPPYLPLYPGLHGEVVISTQPKWHNIARKSDSSTLDEECLQTQVLIPILGGLIELFSRNNKDNKYRWKDYAIAVFHLKIHSSIPEDQRTIEVVKAQFAIFPEAETMSTSTISFDGHIMNPSLNQAGILLSTSTPPVAHQYSHPNFDGSSTSSFPSDEHTSPDSNPCSVSQNQQLNLCSPHQKDDATERQHCKSKNLFTERRRRDRINAGILRLRALVPKITKMNRAATLGDAVDYIEALKNQIEELKLELNDVEEDGHNKIASRLKGEIRESPNLAVQVVEGDQLGSGKLLLKIKCQQIPGAFTELLEALVSSGIHINDVTDTNVTTCNGMMWSTVTIQTKRKDIRVQDLMESLTSMTA</sequence>
<proteinExistence type="predicted"/>
<dbReference type="GO" id="GO:0005634">
    <property type="term" value="C:nucleus"/>
    <property type="evidence" value="ECO:0007669"/>
    <property type="project" value="UniProtKB-SubCell"/>
</dbReference>
<evidence type="ECO:0000256" key="6">
    <source>
        <dbReference type="SAM" id="MobiDB-lite"/>
    </source>
</evidence>
<reference evidence="8" key="1">
    <citation type="submission" date="2022-04" db="EMBL/GenBank/DDBJ databases">
        <title>Carnegiea gigantea Genome sequencing and assembly v2.</title>
        <authorList>
            <person name="Copetti D."/>
            <person name="Sanderson M.J."/>
            <person name="Burquez A."/>
            <person name="Wojciechowski M.F."/>
        </authorList>
    </citation>
    <scope>NUCLEOTIDE SEQUENCE</scope>
    <source>
        <strain evidence="8">SGP5-SGP5p</strain>
        <tissue evidence="8">Aerial part</tissue>
    </source>
</reference>
<dbReference type="InterPro" id="IPR011598">
    <property type="entry name" value="bHLH_dom"/>
</dbReference>
<dbReference type="Proteomes" id="UP001153076">
    <property type="component" value="Unassembled WGS sequence"/>
</dbReference>
<feature type="region of interest" description="Disordered" evidence="6">
    <location>
        <begin position="225"/>
        <end position="258"/>
    </location>
</feature>
<keyword evidence="4" id="KW-0539">Nucleus</keyword>